<dbReference type="EMBL" id="CACRTD010000049">
    <property type="protein sequence ID" value="VYT42492.1"/>
    <property type="molecule type" value="Genomic_DNA"/>
</dbReference>
<name>A0A6N2WPB0_BACOV</name>
<dbReference type="SUPFAM" id="SSF52799">
    <property type="entry name" value="(Phosphotyrosine protein) phosphatases II"/>
    <property type="match status" value="1"/>
</dbReference>
<dbReference type="InterPro" id="IPR029021">
    <property type="entry name" value="Prot-tyrosine_phosphatase-like"/>
</dbReference>
<organism evidence="3">
    <name type="scientific">Bacteroides ovatus</name>
    <dbReference type="NCBI Taxonomy" id="28116"/>
    <lineage>
        <taxon>Bacteria</taxon>
        <taxon>Pseudomonadati</taxon>
        <taxon>Bacteroidota</taxon>
        <taxon>Bacteroidia</taxon>
        <taxon>Bacteroidales</taxon>
        <taxon>Bacteroidaceae</taxon>
        <taxon>Bacteroides</taxon>
    </lineage>
</organism>
<reference evidence="3" key="1">
    <citation type="submission" date="2019-11" db="EMBL/GenBank/DDBJ databases">
        <authorList>
            <person name="Feng L."/>
        </authorList>
    </citation>
    <scope>NUCLEOTIDE SEQUENCE</scope>
    <source>
        <strain evidence="3">BovatusLFYP28</strain>
    </source>
</reference>
<dbReference type="CDD" id="cd14529">
    <property type="entry name" value="TpbA-like"/>
    <property type="match status" value="1"/>
</dbReference>
<dbReference type="AlphaFoldDB" id="A0A6N2WPB0"/>
<dbReference type="Gene3D" id="3.90.190.10">
    <property type="entry name" value="Protein tyrosine phosphatase superfamily"/>
    <property type="match status" value="1"/>
</dbReference>
<dbReference type="PANTHER" id="PTHR31126:SF72">
    <property type="entry name" value="DUAL SPECIFICITY PROTEIN PHOSPHATASE TPBA"/>
    <property type="match status" value="1"/>
</dbReference>
<evidence type="ECO:0000313" key="3">
    <source>
        <dbReference type="EMBL" id="VYT42492.1"/>
    </source>
</evidence>
<feature type="domain" description="Tyrosine specific protein phosphatases" evidence="2">
    <location>
        <begin position="110"/>
        <end position="160"/>
    </location>
</feature>
<dbReference type="PANTHER" id="PTHR31126">
    <property type="entry name" value="TYROSINE-PROTEIN PHOSPHATASE"/>
    <property type="match status" value="1"/>
</dbReference>
<dbReference type="PROSITE" id="PS50056">
    <property type="entry name" value="TYR_PHOSPHATASE_2"/>
    <property type="match status" value="1"/>
</dbReference>
<proteinExistence type="inferred from homology"/>
<sequence length="196" mass="22429">MFFRIISILLMQKQIPLCLLAIVLSVSLFGQNLKADKIILSDSDLTNLYQIDSGVYRSEQPSKEGFKALEKYGIGEVFNLRNRHSDDDEAKGTSIKLHRVKTKAHSISEKQLIQALRIIKNRKAPIVFHCHHGSDRTGAVCAFYRIIFQNVSKEDAIHEMTEGGYGFHRIYKNIIRRIKEANVEQIRKEVMEGGEL</sequence>
<evidence type="ECO:0000256" key="1">
    <source>
        <dbReference type="ARBA" id="ARBA00009580"/>
    </source>
</evidence>
<evidence type="ECO:0000259" key="2">
    <source>
        <dbReference type="PROSITE" id="PS50056"/>
    </source>
</evidence>
<dbReference type="InterPro" id="IPR016130">
    <property type="entry name" value="Tyr_Pase_AS"/>
</dbReference>
<comment type="similarity">
    <text evidence="1">Belongs to the protein-tyrosine phosphatase family.</text>
</comment>
<gene>
    <name evidence="3" type="ORF">BOLFYP28_03258</name>
</gene>
<dbReference type="Pfam" id="PF22785">
    <property type="entry name" value="Tc-R-P"/>
    <property type="match status" value="1"/>
</dbReference>
<dbReference type="PROSITE" id="PS00383">
    <property type="entry name" value="TYR_PHOSPHATASE_1"/>
    <property type="match status" value="1"/>
</dbReference>
<protein>
    <submittedName>
        <fullName evidence="3">Tyrosine phosphatase family protein</fullName>
    </submittedName>
</protein>
<dbReference type="InterPro" id="IPR000387">
    <property type="entry name" value="Tyr_Pase_dom"/>
</dbReference>
<dbReference type="GO" id="GO:0016791">
    <property type="term" value="F:phosphatase activity"/>
    <property type="evidence" value="ECO:0007669"/>
    <property type="project" value="TreeGrafter"/>
</dbReference>
<accession>A0A6N2WPB0</accession>